<dbReference type="EMBL" id="BAAARV010000008">
    <property type="protein sequence ID" value="GAA2332957.1"/>
    <property type="molecule type" value="Genomic_DNA"/>
</dbReference>
<dbReference type="InterPro" id="IPR016181">
    <property type="entry name" value="Acyl_CoA_acyltransferase"/>
</dbReference>
<evidence type="ECO:0000313" key="2">
    <source>
        <dbReference type="EMBL" id="GAA2332957.1"/>
    </source>
</evidence>
<name>A0ABP5SMT4_9ACTN</name>
<protein>
    <recommendedName>
        <fullName evidence="1">N-acetyltransferase domain-containing protein</fullName>
    </recommendedName>
</protein>
<organism evidence="2 3">
    <name type="scientific">Dactylosporangium salmoneum</name>
    <dbReference type="NCBI Taxonomy" id="53361"/>
    <lineage>
        <taxon>Bacteria</taxon>
        <taxon>Bacillati</taxon>
        <taxon>Actinomycetota</taxon>
        <taxon>Actinomycetes</taxon>
        <taxon>Micromonosporales</taxon>
        <taxon>Micromonosporaceae</taxon>
        <taxon>Dactylosporangium</taxon>
    </lineage>
</organism>
<feature type="domain" description="N-acetyltransferase" evidence="1">
    <location>
        <begin position="9"/>
        <end position="176"/>
    </location>
</feature>
<gene>
    <name evidence="2" type="ORF">GCM10010170_012080</name>
</gene>
<proteinExistence type="predicted"/>
<dbReference type="SUPFAM" id="SSF55729">
    <property type="entry name" value="Acyl-CoA N-acyltransferases (Nat)"/>
    <property type="match status" value="1"/>
</dbReference>
<dbReference type="InterPro" id="IPR000182">
    <property type="entry name" value="GNAT_dom"/>
</dbReference>
<dbReference type="PROSITE" id="PS51186">
    <property type="entry name" value="GNAT"/>
    <property type="match status" value="1"/>
</dbReference>
<dbReference type="Gene3D" id="3.40.630.30">
    <property type="match status" value="1"/>
</dbReference>
<sequence>MNTELFRIERLTALDEAILQQMADIYVEAYAEPPYNAGPLWDREAFLARTRRQRDRDGFQLELARSGSGDLIGFAFGFTMPADGWWAGSTTEPPPAVQAARKFAFIELVVQRRWRGNGIGRALHDTILNTRLEPYAILTALAEAPARAMYERWGWIQIGSEQHTTDSPLLDSLVLDRTQQRSAD</sequence>
<reference evidence="3" key="1">
    <citation type="journal article" date="2019" name="Int. J. Syst. Evol. Microbiol.">
        <title>The Global Catalogue of Microorganisms (GCM) 10K type strain sequencing project: providing services to taxonomists for standard genome sequencing and annotation.</title>
        <authorList>
            <consortium name="The Broad Institute Genomics Platform"/>
            <consortium name="The Broad Institute Genome Sequencing Center for Infectious Disease"/>
            <person name="Wu L."/>
            <person name="Ma J."/>
        </authorList>
    </citation>
    <scope>NUCLEOTIDE SEQUENCE [LARGE SCALE GENOMIC DNA]</scope>
    <source>
        <strain evidence="3">JCM 3272</strain>
    </source>
</reference>
<dbReference type="RefSeq" id="WP_344611223.1">
    <property type="nucleotide sequence ID" value="NZ_BAAARV010000008.1"/>
</dbReference>
<accession>A0ABP5SMT4</accession>
<keyword evidence="3" id="KW-1185">Reference proteome</keyword>
<dbReference type="Proteomes" id="UP001501444">
    <property type="component" value="Unassembled WGS sequence"/>
</dbReference>
<comment type="caution">
    <text evidence="2">The sequence shown here is derived from an EMBL/GenBank/DDBJ whole genome shotgun (WGS) entry which is preliminary data.</text>
</comment>
<evidence type="ECO:0000259" key="1">
    <source>
        <dbReference type="PROSITE" id="PS51186"/>
    </source>
</evidence>
<evidence type="ECO:0000313" key="3">
    <source>
        <dbReference type="Proteomes" id="UP001501444"/>
    </source>
</evidence>
<dbReference type="Pfam" id="PF13673">
    <property type="entry name" value="Acetyltransf_10"/>
    <property type="match status" value="1"/>
</dbReference>